<evidence type="ECO:0000256" key="2">
    <source>
        <dbReference type="SAM" id="MobiDB-lite"/>
    </source>
</evidence>
<evidence type="ECO:0000313" key="4">
    <source>
        <dbReference type="Proteomes" id="UP000654075"/>
    </source>
</evidence>
<dbReference type="Proteomes" id="UP000654075">
    <property type="component" value="Unassembled WGS sequence"/>
</dbReference>
<dbReference type="OrthoDB" id="532420at2759"/>
<dbReference type="InterPro" id="IPR039741">
    <property type="entry name" value="UDP-sugar_pyrophosphorylase"/>
</dbReference>
<comment type="similarity">
    <text evidence="1">Belongs to the UDPGP type 1 family.</text>
</comment>
<reference evidence="3" key="1">
    <citation type="submission" date="2021-02" db="EMBL/GenBank/DDBJ databases">
        <authorList>
            <person name="Dougan E. K."/>
            <person name="Rhodes N."/>
            <person name="Thang M."/>
            <person name="Chan C."/>
        </authorList>
    </citation>
    <scope>NUCLEOTIDE SEQUENCE</scope>
</reference>
<dbReference type="PANTHER" id="PTHR11952">
    <property type="entry name" value="UDP- GLUCOSE PYROPHOSPHORYLASE"/>
    <property type="match status" value="1"/>
</dbReference>
<accession>A0A813GS77</accession>
<dbReference type="PANTHER" id="PTHR11952:SF2">
    <property type="entry name" value="LD24639P"/>
    <property type="match status" value="1"/>
</dbReference>
<comment type="caution">
    <text evidence="3">The sequence shown here is derived from an EMBL/GenBank/DDBJ whole genome shotgun (WGS) entry which is preliminary data.</text>
</comment>
<keyword evidence="4" id="KW-1185">Reference proteome</keyword>
<organism evidence="3 4">
    <name type="scientific">Polarella glacialis</name>
    <name type="common">Dinoflagellate</name>
    <dbReference type="NCBI Taxonomy" id="89957"/>
    <lineage>
        <taxon>Eukaryota</taxon>
        <taxon>Sar</taxon>
        <taxon>Alveolata</taxon>
        <taxon>Dinophyceae</taxon>
        <taxon>Suessiales</taxon>
        <taxon>Suessiaceae</taxon>
        <taxon>Polarella</taxon>
    </lineage>
</organism>
<evidence type="ECO:0000256" key="1">
    <source>
        <dbReference type="ARBA" id="ARBA00010401"/>
    </source>
</evidence>
<feature type="non-terminal residue" evidence="3">
    <location>
        <position position="274"/>
    </location>
</feature>
<dbReference type="AlphaFoldDB" id="A0A813GS77"/>
<evidence type="ECO:0000313" key="3">
    <source>
        <dbReference type="EMBL" id="CAE8627922.1"/>
    </source>
</evidence>
<protein>
    <submittedName>
        <fullName evidence="3">Uncharacterized protein</fullName>
    </submittedName>
</protein>
<name>A0A813GS77_POLGL</name>
<proteinExistence type="inferred from homology"/>
<dbReference type="EMBL" id="CAJNNV010029288">
    <property type="protein sequence ID" value="CAE8627922.1"/>
    <property type="molecule type" value="Genomic_DNA"/>
</dbReference>
<gene>
    <name evidence="3" type="ORF">PGLA1383_LOCUS44636</name>
</gene>
<dbReference type="Gene3D" id="3.90.550.10">
    <property type="entry name" value="Spore Coat Polysaccharide Biosynthesis Protein SpsA, Chain A"/>
    <property type="match status" value="1"/>
</dbReference>
<sequence>SWPSETNSPDLTAQRALLTAATEIRANCKPGPEDREEAWRCEVKLDSEGPVAVVRVREALRGPLLLAGSLDGPDGAEVAALAESDKFASLRCSLVVPSKPNTCVLETSILDYFAFTDRAVALKVNRGREFAPVRELKGRHTAEAARQAMSALHCGWAMSGGGIVHEAGNPGALLEVSPLLSYEGEGLGALGTSSSLRGVDLDGSLLKLPLHLSAPGEDPMTLPVAGGRAGGKASEASEAVDCLDTRPFYLQEYPLRPQMSRSAAPQLKKPRGAQ</sequence>
<dbReference type="SUPFAM" id="SSF53448">
    <property type="entry name" value="Nucleotide-diphospho-sugar transferases"/>
    <property type="match status" value="1"/>
</dbReference>
<feature type="region of interest" description="Disordered" evidence="2">
    <location>
        <begin position="254"/>
        <end position="274"/>
    </location>
</feature>
<dbReference type="InterPro" id="IPR029044">
    <property type="entry name" value="Nucleotide-diphossugar_trans"/>
</dbReference>